<sequence>MLHIESAGWNRRGRRRPQAVSRPHRDSPTDSSPSDSPPPDSPPPPPPSQLREPSPERWGIGYPPVQGTERDSADSIAGLPVNVHSGASSSLTSRHNNLPGRGNQRSVGLSDRVLTTEETGGSGKRMSGTVDRSLGPKATHNQEARAFEQIHFEPTC</sequence>
<evidence type="ECO:0000313" key="3">
    <source>
        <dbReference type="Proteomes" id="UP000297245"/>
    </source>
</evidence>
<name>A0A4V4HIA0_DENBC</name>
<dbReference type="AlphaFoldDB" id="A0A4V4HIA0"/>
<reference evidence="2 3" key="1">
    <citation type="journal article" date="2019" name="Nat. Ecol. Evol.">
        <title>Megaphylogeny resolves global patterns of mushroom evolution.</title>
        <authorList>
            <person name="Varga T."/>
            <person name="Krizsan K."/>
            <person name="Foldi C."/>
            <person name="Dima B."/>
            <person name="Sanchez-Garcia M."/>
            <person name="Sanchez-Ramirez S."/>
            <person name="Szollosi G.J."/>
            <person name="Szarkandi J.G."/>
            <person name="Papp V."/>
            <person name="Albert L."/>
            <person name="Andreopoulos W."/>
            <person name="Angelini C."/>
            <person name="Antonin V."/>
            <person name="Barry K.W."/>
            <person name="Bougher N.L."/>
            <person name="Buchanan P."/>
            <person name="Buyck B."/>
            <person name="Bense V."/>
            <person name="Catcheside P."/>
            <person name="Chovatia M."/>
            <person name="Cooper J."/>
            <person name="Damon W."/>
            <person name="Desjardin D."/>
            <person name="Finy P."/>
            <person name="Geml J."/>
            <person name="Haridas S."/>
            <person name="Hughes K."/>
            <person name="Justo A."/>
            <person name="Karasinski D."/>
            <person name="Kautmanova I."/>
            <person name="Kiss B."/>
            <person name="Kocsube S."/>
            <person name="Kotiranta H."/>
            <person name="LaButti K.M."/>
            <person name="Lechner B.E."/>
            <person name="Liimatainen K."/>
            <person name="Lipzen A."/>
            <person name="Lukacs Z."/>
            <person name="Mihaltcheva S."/>
            <person name="Morgado L.N."/>
            <person name="Niskanen T."/>
            <person name="Noordeloos M.E."/>
            <person name="Ohm R.A."/>
            <person name="Ortiz-Santana B."/>
            <person name="Ovrebo C."/>
            <person name="Racz N."/>
            <person name="Riley R."/>
            <person name="Savchenko A."/>
            <person name="Shiryaev A."/>
            <person name="Soop K."/>
            <person name="Spirin V."/>
            <person name="Szebenyi C."/>
            <person name="Tomsovsky M."/>
            <person name="Tulloss R.E."/>
            <person name="Uehling J."/>
            <person name="Grigoriev I.V."/>
            <person name="Vagvolgyi C."/>
            <person name="Papp T."/>
            <person name="Martin F.M."/>
            <person name="Miettinen O."/>
            <person name="Hibbett D.S."/>
            <person name="Nagy L.G."/>
        </authorList>
    </citation>
    <scope>NUCLEOTIDE SEQUENCE [LARGE SCALE GENOMIC DNA]</scope>
    <source>
        <strain evidence="2 3">CBS 962.96</strain>
    </source>
</reference>
<feature type="compositionally biased region" description="Basic and acidic residues" evidence="1">
    <location>
        <begin position="140"/>
        <end position="156"/>
    </location>
</feature>
<gene>
    <name evidence="2" type="ORF">K435DRAFT_773673</name>
</gene>
<dbReference type="Proteomes" id="UP000297245">
    <property type="component" value="Unassembled WGS sequence"/>
</dbReference>
<dbReference type="EMBL" id="ML179047">
    <property type="protein sequence ID" value="THV05736.1"/>
    <property type="molecule type" value="Genomic_DNA"/>
</dbReference>
<feature type="compositionally biased region" description="Pro residues" evidence="1">
    <location>
        <begin position="35"/>
        <end position="48"/>
    </location>
</feature>
<feature type="region of interest" description="Disordered" evidence="1">
    <location>
        <begin position="1"/>
        <end position="156"/>
    </location>
</feature>
<accession>A0A4V4HIA0</accession>
<evidence type="ECO:0000313" key="2">
    <source>
        <dbReference type="EMBL" id="THV05736.1"/>
    </source>
</evidence>
<protein>
    <submittedName>
        <fullName evidence="2">Uncharacterized protein</fullName>
    </submittedName>
</protein>
<keyword evidence="3" id="KW-1185">Reference proteome</keyword>
<organism evidence="2 3">
    <name type="scientific">Dendrothele bispora (strain CBS 962.96)</name>
    <dbReference type="NCBI Taxonomy" id="1314807"/>
    <lineage>
        <taxon>Eukaryota</taxon>
        <taxon>Fungi</taxon>
        <taxon>Dikarya</taxon>
        <taxon>Basidiomycota</taxon>
        <taxon>Agaricomycotina</taxon>
        <taxon>Agaricomycetes</taxon>
        <taxon>Agaricomycetidae</taxon>
        <taxon>Agaricales</taxon>
        <taxon>Agaricales incertae sedis</taxon>
        <taxon>Dendrothele</taxon>
    </lineage>
</organism>
<proteinExistence type="predicted"/>
<evidence type="ECO:0000256" key="1">
    <source>
        <dbReference type="SAM" id="MobiDB-lite"/>
    </source>
</evidence>
<feature type="compositionally biased region" description="Polar residues" evidence="1">
    <location>
        <begin position="85"/>
        <end position="96"/>
    </location>
</feature>